<comment type="caution">
    <text evidence="3">The sequence shown here is derived from an EMBL/GenBank/DDBJ whole genome shotgun (WGS) entry which is preliminary data.</text>
</comment>
<feature type="compositionally biased region" description="Low complexity" evidence="1">
    <location>
        <begin position="16"/>
        <end position="27"/>
    </location>
</feature>
<evidence type="ECO:0000259" key="2">
    <source>
        <dbReference type="Pfam" id="PF06527"/>
    </source>
</evidence>
<dbReference type="EMBL" id="QWLM01000018">
    <property type="protein sequence ID" value="RHW44351.1"/>
    <property type="molecule type" value="Genomic_DNA"/>
</dbReference>
<sequence>MLAVSRSAQEPKPLTRESSLPSSSTTPPRTPVRADPATEPATEYLRDLVPATHRSQWPICVPPQPNEQPRSWLVSASHRYGLTPRQFLTAMHIPGNPPGSGLERVLLDKRSGFYAVLGTEPPEPVKIPLIDDGRLSESVPKNTSSRYCPECLASGFGWSTLWQQPWTFACPHHHIALIATCPSCGQRPWSSSSWGGRLAGQACCTEREPRPKGGTSQRSIRPWCNGNLGDAAQIPVHDAALHAQQRLLVLVDAAHRDPGGPRSLGPWSATASQHLHTFCALLRLSVAQARSASSWADHLARASAAFDDLNQTDGSGPTINLMLSDHQTTGLLGPRSQALRSDLGPILVAAGIRNIASAIPPSSRLTFRTARAWAAHPPEWTSPRDHGQHILQEHQTERAPPAARKLGPAVSLDYRPTRPRRPRRRRARAIHDLAATRADYAMEPHRTRTRTARHIPTLRRNPTPVPPPSSLAKCPAGHGGSLHPVATGTAADQLQRTAARCSQRGRTCEGGRRAPR</sequence>
<feature type="region of interest" description="Disordered" evidence="1">
    <location>
        <begin position="457"/>
        <end position="486"/>
    </location>
</feature>
<evidence type="ECO:0000313" key="4">
    <source>
        <dbReference type="Proteomes" id="UP000285376"/>
    </source>
</evidence>
<dbReference type="InterPro" id="IPR009492">
    <property type="entry name" value="TniQ"/>
</dbReference>
<name>A0A417Z282_9MICO</name>
<accession>A0A417Z282</accession>
<dbReference type="AlphaFoldDB" id="A0A417Z282"/>
<feature type="region of interest" description="Disordered" evidence="1">
    <location>
        <begin position="1"/>
        <end position="39"/>
    </location>
</feature>
<gene>
    <name evidence="3" type="ORF">D1832_13015</name>
</gene>
<evidence type="ECO:0000313" key="3">
    <source>
        <dbReference type="EMBL" id="RHW44351.1"/>
    </source>
</evidence>
<dbReference type="Proteomes" id="UP000285376">
    <property type="component" value="Unassembled WGS sequence"/>
</dbReference>
<proteinExistence type="predicted"/>
<organism evidence="3 4">
    <name type="scientific">Dermacoccus abyssi</name>
    <dbReference type="NCBI Taxonomy" id="322596"/>
    <lineage>
        <taxon>Bacteria</taxon>
        <taxon>Bacillati</taxon>
        <taxon>Actinomycetota</taxon>
        <taxon>Actinomycetes</taxon>
        <taxon>Micrococcales</taxon>
        <taxon>Dermacoccaceae</taxon>
        <taxon>Dermacoccus</taxon>
    </lineage>
</organism>
<evidence type="ECO:0000256" key="1">
    <source>
        <dbReference type="SAM" id="MobiDB-lite"/>
    </source>
</evidence>
<reference evidence="3 4" key="1">
    <citation type="submission" date="2018-08" db="EMBL/GenBank/DDBJ databases">
        <title>Whole genome sequence analysis of Dermacoccus abyssi bacteria isolated from Deep Mariana trench Micromonospora spp reveals genes involved in the environmental adaptation and production of secondary metabolites.</title>
        <authorList>
            <person name="Abdel-Mageed W.M."/>
            <person name="Lehri B."/>
            <person name="Nouioui I."/>
            <person name="Goodfellow I."/>
            <person name="Jaspars M."/>
            <person name="Karlyshev A."/>
        </authorList>
    </citation>
    <scope>NUCLEOTIDE SEQUENCE [LARGE SCALE GENOMIC DNA]</scope>
    <source>
        <strain evidence="3 4">MT1.1</strain>
    </source>
</reference>
<feature type="domain" description="TniQ" evidence="2">
    <location>
        <begin position="141"/>
        <end position="177"/>
    </location>
</feature>
<dbReference type="Pfam" id="PF06527">
    <property type="entry name" value="TniQ"/>
    <property type="match status" value="1"/>
</dbReference>
<feature type="region of interest" description="Disordered" evidence="1">
    <location>
        <begin position="394"/>
        <end position="425"/>
    </location>
</feature>
<protein>
    <recommendedName>
        <fullName evidence="2">TniQ domain-containing protein</fullName>
    </recommendedName>
</protein>